<reference evidence="5" key="1">
    <citation type="submission" date="2020-10" db="EMBL/GenBank/DDBJ databases">
        <authorList>
            <person name="Gilroy R."/>
        </authorList>
    </citation>
    <scope>NUCLEOTIDE SEQUENCE</scope>
    <source>
        <strain evidence="5">6086</strain>
    </source>
</reference>
<gene>
    <name evidence="5" type="ORF">IAD03_00760</name>
</gene>
<evidence type="ECO:0000313" key="6">
    <source>
        <dbReference type="Proteomes" id="UP000824141"/>
    </source>
</evidence>
<evidence type="ECO:0000256" key="1">
    <source>
        <dbReference type="ARBA" id="ARBA00023295"/>
    </source>
</evidence>
<feature type="chain" id="PRO_5038931630" evidence="3">
    <location>
        <begin position="22"/>
        <end position="1697"/>
    </location>
</feature>
<dbReference type="Pfam" id="PF00754">
    <property type="entry name" value="F5_F8_type_C"/>
    <property type="match status" value="1"/>
</dbReference>
<name>A0A9D1FQI7_9FIRM</name>
<dbReference type="InterPro" id="IPR008979">
    <property type="entry name" value="Galactose-bd-like_sf"/>
</dbReference>
<dbReference type="Proteomes" id="UP000824141">
    <property type="component" value="Unassembled WGS sequence"/>
</dbReference>
<keyword evidence="1" id="KW-0326">Glycosidase</keyword>
<protein>
    <submittedName>
        <fullName evidence="5">Discoidin domain-containing protein</fullName>
    </submittedName>
</protein>
<dbReference type="GO" id="GO:0016798">
    <property type="term" value="F:hydrolase activity, acting on glycosyl bonds"/>
    <property type="evidence" value="ECO:0007669"/>
    <property type="project" value="UniProtKB-KW"/>
</dbReference>
<accession>A0A9D1FQI7</accession>
<comment type="caution">
    <text evidence="5">The sequence shown here is derived from an EMBL/GenBank/DDBJ whole genome shotgun (WGS) entry which is preliminary data.</text>
</comment>
<dbReference type="SUPFAM" id="SSF49785">
    <property type="entry name" value="Galactose-binding domain-like"/>
    <property type="match status" value="2"/>
</dbReference>
<keyword evidence="1" id="KW-0378">Hydrolase</keyword>
<dbReference type="Pfam" id="PF18998">
    <property type="entry name" value="Flg_new_2"/>
    <property type="match status" value="2"/>
</dbReference>
<evidence type="ECO:0000256" key="2">
    <source>
        <dbReference type="SAM" id="MobiDB-lite"/>
    </source>
</evidence>
<dbReference type="EMBL" id="DVJM01000013">
    <property type="protein sequence ID" value="HIS77877.1"/>
    <property type="molecule type" value="Genomic_DNA"/>
</dbReference>
<dbReference type="InterPro" id="IPR025883">
    <property type="entry name" value="Cadherin-like_domain"/>
</dbReference>
<feature type="compositionally biased region" description="Low complexity" evidence="2">
    <location>
        <begin position="1526"/>
        <end position="1538"/>
    </location>
</feature>
<evidence type="ECO:0000313" key="5">
    <source>
        <dbReference type="EMBL" id="HIS77877.1"/>
    </source>
</evidence>
<organism evidence="5 6">
    <name type="scientific">Candidatus Caccousia stercoris</name>
    <dbReference type="NCBI Taxonomy" id="2840723"/>
    <lineage>
        <taxon>Bacteria</taxon>
        <taxon>Bacillati</taxon>
        <taxon>Bacillota</taxon>
        <taxon>Clostridia</taxon>
        <taxon>Eubacteriales</taxon>
        <taxon>Oscillospiraceae</taxon>
        <taxon>Oscillospiraceae incertae sedis</taxon>
        <taxon>Candidatus Caccousia</taxon>
    </lineage>
</organism>
<dbReference type="InterPro" id="IPR044060">
    <property type="entry name" value="Bacterial_rp_domain"/>
</dbReference>
<feature type="domain" description="F5/8 type C" evidence="4">
    <location>
        <begin position="147"/>
        <end position="308"/>
    </location>
</feature>
<sequence length="1697" mass="186561">MLSLACILTMLVPMFSVPVHAQGEQSQLSNLIFDKVYEMEAVNGYPEGVEPNDIGFAPEVTEYKATAYASVDTVQVYPFAASDTATVTVNGKKLNGSGYVEVEFPEVGTYPVEVKVSDNGESSTYTVTVEKTNADYRGRVPVVSSPDMVDKLSVETSLEGKEKLMEILTKDHMVVLPESSKSDGSYVTTTESYWSVPGSKLPDAQGTKEPVTLFTVDLGAEYSVSRIRAAFGPSNLGLGSNKARISVSTDGETWETPITKGNMNTGTQWHQNVTRYEFGVSYQARYIRFEVTHWQYPNNDLRLYQFMIFVDSGDVPEKQPAPEGGGVPYQHEESHQYLSSGQATVTERGLPMLGWTPSGGYGRGTPTVEEAEQFGYDGPLFYDPDFENADYMLYNPDSVWGIAKAPFGGNNMGSAGTPRDFIPESMEDYIYNAISFCFGDEGGYSTSEAKAFGEWFAWTRQHYPGVILHSNQFPSQWSESQLREYLRIAQPDMLTWDDYYGDRTWANPSSIDLSTENVQKNAARKLINLPTWDLYRELAYGGIDGTGTKPIMFGQYLDAFAFNHSQSNKNLVVNFSLLSGMKWLNFFRVEYQFDRSYLWDEDGTPTRGLLEWGELIDRVHAVDDQLTRLNNDWIMFKIGDMGDESAASAEGFRRGNFDNPDSEAKNKEFGLSAVEMVSLSETHSGKTGDVVLGYFNTLPGLYESEIREYFADATAPKAFMVMNGLVAGTAERYNEFHIAEREEGSSDNTRQEITITTDPDFAASYTLYEVQKDNNGELREVELDENGSFTITLGGGEANLYFWNTNTTASASSQSEGAYASFAFDGHTETYWQPEEASSTYILKNTFAASSLDQVTVVEKGQGIESITVEYQDENGDWQTYGEMQATEGIWSCAADIQTAKGIRLTITKTDGLPAIYDVYIVRTETGADASTTVEVNDNTMGTGLFRFAYDDLWSYRETESNGSAVSGDYPLEYDGHFSNWADAEATFTFYGTRVELLLRANQAANIEAAVTNSEGQQSEWKTGSGRSLVFEDLEQGVYTLTIRKKNNQQAGIDGAKVTYTGSLPENLVQENSKEADAVQVYVDQRVTDSEEENYFIYEPSFQSKEMGNDNSGFNADPDEENGWVEHVQNAQNHNLGFTRTKTDGASYTFNFYGTGVQLYAGVTPMGDANGSDNYGDLTFELDGEVVEPQKLETSSLGNNGKVSARMWAIKATDNSQNAQHKLTVTVTGGYSRIDYAVVERLWEEDAIGAFKIQIEESENGTVWPLTESTVPAGGSAVLQLEPDVGYQVERVVVNGVARTIPADGRLVLVNIQQDMTVQVTFSKADYKIQLEPGEGGVLVPSTLRAKEGDKVTVEARAFTGYILQEGSLEAVGEDGMLLELKPGKEGTFSFEMPNQPVVLRAFFESDSESELYSVTVEEGITGGTVKVSPSQASAGDTVTITVQAKNGYEFQADSLYVVGASGEEQQVTEEEKDKTYHFEMPAESVVVSASFNSVDPDPDPDPEPSNPGSQEDPNDIGSPMPIPEADSSYPPMSSSFASDTTADLHITNGSYQFRITSKDGTVPVMTVTNSAFRVELVSQEGNDYFFRVIVMTPGKTADVLVNGGKVVSVTGGNAHGGVISDTTTPFQVGESGEYQFKLTANEKPEFVAGSPSFDVEFVKNEGNDWFFRIRATGKPGDACGFYINKSPKPVTVVTIA</sequence>
<reference evidence="5" key="2">
    <citation type="journal article" date="2021" name="PeerJ">
        <title>Extensive microbial diversity within the chicken gut microbiome revealed by metagenomics and culture.</title>
        <authorList>
            <person name="Gilroy R."/>
            <person name="Ravi A."/>
            <person name="Getino M."/>
            <person name="Pursley I."/>
            <person name="Horton D.L."/>
            <person name="Alikhan N.F."/>
            <person name="Baker D."/>
            <person name="Gharbi K."/>
            <person name="Hall N."/>
            <person name="Watson M."/>
            <person name="Adriaenssens E.M."/>
            <person name="Foster-Nyarko E."/>
            <person name="Jarju S."/>
            <person name="Secka A."/>
            <person name="Antonio M."/>
            <person name="Oren A."/>
            <person name="Chaudhuri R.R."/>
            <person name="La Ragione R."/>
            <person name="Hildebrand F."/>
            <person name="Pallen M.J."/>
        </authorList>
    </citation>
    <scope>NUCLEOTIDE SEQUENCE</scope>
    <source>
        <strain evidence="5">6086</strain>
    </source>
</reference>
<evidence type="ECO:0000259" key="4">
    <source>
        <dbReference type="PROSITE" id="PS50022"/>
    </source>
</evidence>
<dbReference type="PROSITE" id="PS50022">
    <property type="entry name" value="FA58C_3"/>
    <property type="match status" value="1"/>
</dbReference>
<dbReference type="Gene3D" id="2.60.120.260">
    <property type="entry name" value="Galactose-binding domain-like"/>
    <property type="match status" value="4"/>
</dbReference>
<keyword evidence="3" id="KW-0732">Signal</keyword>
<evidence type="ECO:0000256" key="3">
    <source>
        <dbReference type="SAM" id="SignalP"/>
    </source>
</evidence>
<dbReference type="Pfam" id="PF12733">
    <property type="entry name" value="Cadherin-like"/>
    <property type="match status" value="1"/>
</dbReference>
<feature type="signal peptide" evidence="3">
    <location>
        <begin position="1"/>
        <end position="21"/>
    </location>
</feature>
<dbReference type="InterPro" id="IPR000421">
    <property type="entry name" value="FA58C"/>
</dbReference>
<feature type="region of interest" description="Disordered" evidence="2">
    <location>
        <begin position="1491"/>
        <end position="1538"/>
    </location>
</feature>
<proteinExistence type="predicted"/>